<accession>A0A9W8HTR1</accession>
<dbReference type="PANTHER" id="PTHR23077">
    <property type="entry name" value="AAA-FAMILY ATPASE"/>
    <property type="match status" value="1"/>
</dbReference>
<evidence type="ECO:0000256" key="9">
    <source>
        <dbReference type="ARBA" id="ARBA00023136"/>
    </source>
</evidence>
<evidence type="ECO:0000259" key="14">
    <source>
        <dbReference type="SMART" id="SM00382"/>
    </source>
</evidence>
<evidence type="ECO:0000256" key="4">
    <source>
        <dbReference type="ARBA" id="ARBA00022593"/>
    </source>
</evidence>
<dbReference type="GO" id="GO:0005778">
    <property type="term" value="C:peroxisomal membrane"/>
    <property type="evidence" value="ECO:0007669"/>
    <property type="project" value="TreeGrafter"/>
</dbReference>
<evidence type="ECO:0000256" key="13">
    <source>
        <dbReference type="SAM" id="MobiDB-lite"/>
    </source>
</evidence>
<evidence type="ECO:0000256" key="1">
    <source>
        <dbReference type="ARBA" id="ARBA00004370"/>
    </source>
</evidence>
<dbReference type="FunFam" id="3.40.50.300:FF:000149">
    <property type="entry name" value="Nuclear valosin-containing protein-like"/>
    <property type="match status" value="1"/>
</dbReference>
<keyword evidence="5" id="KW-0547">Nucleotide-binding</keyword>
<dbReference type="GO" id="GO:0005829">
    <property type="term" value="C:cytosol"/>
    <property type="evidence" value="ECO:0007669"/>
    <property type="project" value="TreeGrafter"/>
</dbReference>
<evidence type="ECO:0000256" key="11">
    <source>
        <dbReference type="ARBA" id="ARBA00034532"/>
    </source>
</evidence>
<dbReference type="InterPro" id="IPR003959">
    <property type="entry name" value="ATPase_AAA_core"/>
</dbReference>
<dbReference type="InterPro" id="IPR027417">
    <property type="entry name" value="P-loop_NTPase"/>
</dbReference>
<dbReference type="GO" id="GO:0005524">
    <property type="term" value="F:ATP binding"/>
    <property type="evidence" value="ECO:0007669"/>
    <property type="project" value="UniProtKB-KW"/>
</dbReference>
<dbReference type="GO" id="GO:0016558">
    <property type="term" value="P:protein import into peroxisome matrix"/>
    <property type="evidence" value="ECO:0007669"/>
    <property type="project" value="TreeGrafter"/>
</dbReference>
<dbReference type="EMBL" id="JANBUO010001061">
    <property type="protein sequence ID" value="KAJ2800037.1"/>
    <property type="molecule type" value="Genomic_DNA"/>
</dbReference>
<evidence type="ECO:0000313" key="15">
    <source>
        <dbReference type="EMBL" id="KAJ2800037.1"/>
    </source>
</evidence>
<gene>
    <name evidence="15" type="primary">PEX1</name>
    <name evidence="15" type="ORF">H4R20_004209</name>
</gene>
<dbReference type="Gene3D" id="3.40.50.300">
    <property type="entry name" value="P-loop containing nucleotide triphosphate hydrolases"/>
    <property type="match status" value="2"/>
</dbReference>
<comment type="caution">
    <text evidence="15">The sequence shown here is derived from an EMBL/GenBank/DDBJ whole genome shotgun (WGS) entry which is preliminary data.</text>
</comment>
<reference evidence="15" key="1">
    <citation type="submission" date="2022-07" db="EMBL/GenBank/DDBJ databases">
        <title>Phylogenomic reconstructions and comparative analyses of Kickxellomycotina fungi.</title>
        <authorList>
            <person name="Reynolds N.K."/>
            <person name="Stajich J.E."/>
            <person name="Barry K."/>
            <person name="Grigoriev I.V."/>
            <person name="Crous P."/>
            <person name="Smith M.E."/>
        </authorList>
    </citation>
    <scope>NUCLEOTIDE SEQUENCE</scope>
    <source>
        <strain evidence="15">NRRL 1565</strain>
    </source>
</reference>
<dbReference type="PROSITE" id="PS00674">
    <property type="entry name" value="AAA"/>
    <property type="match status" value="1"/>
</dbReference>
<keyword evidence="4" id="KW-0962">Peroxisome biogenesis</keyword>
<dbReference type="OrthoDB" id="2187at2759"/>
<feature type="compositionally biased region" description="Basic and acidic residues" evidence="13">
    <location>
        <begin position="941"/>
        <end position="954"/>
    </location>
</feature>
<evidence type="ECO:0000256" key="12">
    <source>
        <dbReference type="ARBA" id="ARBA00048778"/>
    </source>
</evidence>
<sequence length="960" mass="105332">MLEIDGTFASKLGLSDGSTVSVEYESDVDVCTAAEVVPEHFDDWEIIELNAGAVEERLLNQARVVALGQPLVFWLNSSTAVTLSTTSITPKAQVGLLDNDSEVSVAPKLRRAILAAPGSAEKKDRKADSRQICCLRVAATDENLGFGVVFVHPESSIAQQSTAQENGCRVVRIGHSTVTNKQAKSDSNDDSSRLRPWLAQLSISEGVQPDVVLASQMTLHAAGFLIGELVRIQPISESSAVIPSVLSFVCELSEDEVRSLLLKIVTDSRTTPMVVNVGIQILDHHASARLESFQTQESEGASTSAEVPLCLTKESLQTLEINCRSEAIELDKDGSTGRRRNAKESELAGIDSFLQEAWQCIDSTLMSQSGELDGGILLCGRRGSGKTSIVKYMIRRIQQQQRRLVYCRHVDCTALSMDPRTSTVKEKLQNIALDVLINHPSILVLDDLDALLPAETEQSDSKRVRQLVDALINMLDVRDGRSIIVLATAAGRPQVHERLFTAGVLQEVLEIPAPGKAERELILSAIARTSTTPADEEDVNYSILSYMTEGYMPTDLQELYERSVHEATMRVLDGIPKITDTVLVRHVDLVRAHVGFKPMSLRNVQLQTSQTQWSDIGGLEDTRRQLRETLELPTKYAAIFASSPLRLRSGVLLFGYPGCGKTLLASAIARECGLNFIATKGPELLSKYIGSSEQSVRDLFKRAVAASPCVLFFDEFDSIAPRRGHDNTGVTDRVVNQFLTEMDGAEGLKGVYVLAATSRPDLIDPALLRPGRLDKAFLCDMPDHQDRRDILVKQAAKVKIDPGVDWDWIAKQTAEYTGADIQALVYNAFLESVHEMSASNDLDTTAAADNDPKHAEFTIASDHLDKPLTAIERTKLAERLFQLVSNSAEANGRDVADGSQAIETPTVTMQHFEKALEITQSSLGSQDRRKFEAIYRDFVDDKKASSDKPRKPVEQRATLA</sequence>
<dbReference type="Proteomes" id="UP001140094">
    <property type="component" value="Unassembled WGS sequence"/>
</dbReference>
<keyword evidence="8" id="KW-0653">Protein transport</keyword>
<evidence type="ECO:0000313" key="16">
    <source>
        <dbReference type="Proteomes" id="UP001140094"/>
    </source>
</evidence>
<organism evidence="15 16">
    <name type="scientific">Coemansia guatemalensis</name>
    <dbReference type="NCBI Taxonomy" id="2761395"/>
    <lineage>
        <taxon>Eukaryota</taxon>
        <taxon>Fungi</taxon>
        <taxon>Fungi incertae sedis</taxon>
        <taxon>Zoopagomycota</taxon>
        <taxon>Kickxellomycotina</taxon>
        <taxon>Kickxellomycetes</taxon>
        <taxon>Kickxellales</taxon>
        <taxon>Kickxellaceae</taxon>
        <taxon>Coemansia</taxon>
    </lineage>
</organism>
<dbReference type="InterPro" id="IPR029067">
    <property type="entry name" value="CDC48_domain_2-like_sf"/>
</dbReference>
<evidence type="ECO:0000256" key="7">
    <source>
        <dbReference type="ARBA" id="ARBA00022840"/>
    </source>
</evidence>
<dbReference type="Gene3D" id="1.10.8.60">
    <property type="match status" value="2"/>
</dbReference>
<dbReference type="Pfam" id="PF09262">
    <property type="entry name" value="PEX-1N"/>
    <property type="match status" value="1"/>
</dbReference>
<feature type="domain" description="AAA+ ATPase" evidence="14">
    <location>
        <begin position="372"/>
        <end position="515"/>
    </location>
</feature>
<dbReference type="InterPro" id="IPR015342">
    <property type="entry name" value="PEX1-N_C-lobe"/>
</dbReference>
<proteinExistence type="inferred from homology"/>
<dbReference type="InterPro" id="IPR041569">
    <property type="entry name" value="AAA_lid_3"/>
</dbReference>
<evidence type="ECO:0000256" key="2">
    <source>
        <dbReference type="ARBA" id="ARBA00006914"/>
    </source>
</evidence>
<keyword evidence="9" id="KW-0472">Membrane</keyword>
<feature type="domain" description="AAA+ ATPase" evidence="14">
    <location>
        <begin position="647"/>
        <end position="783"/>
    </location>
</feature>
<dbReference type="Gene3D" id="3.10.330.10">
    <property type="match status" value="1"/>
</dbReference>
<evidence type="ECO:0000256" key="8">
    <source>
        <dbReference type="ARBA" id="ARBA00022927"/>
    </source>
</evidence>
<keyword evidence="3" id="KW-0813">Transport</keyword>
<dbReference type="InterPro" id="IPR003593">
    <property type="entry name" value="AAA+_ATPase"/>
</dbReference>
<dbReference type="SUPFAM" id="SSF52540">
    <property type="entry name" value="P-loop containing nucleoside triphosphate hydrolases"/>
    <property type="match status" value="2"/>
</dbReference>
<dbReference type="SUPFAM" id="SSF54585">
    <property type="entry name" value="Cdc48 domain 2-like"/>
    <property type="match status" value="1"/>
</dbReference>
<dbReference type="PANTHER" id="PTHR23077:SF12">
    <property type="entry name" value="PEROXISOMAL ATPASE PEX1"/>
    <property type="match status" value="1"/>
</dbReference>
<evidence type="ECO:0000256" key="3">
    <source>
        <dbReference type="ARBA" id="ARBA00022448"/>
    </source>
</evidence>
<dbReference type="InterPro" id="IPR050168">
    <property type="entry name" value="AAA_ATPase_domain"/>
</dbReference>
<protein>
    <recommendedName>
        <fullName evidence="11">Peroxisomal ATPase PEX1</fullName>
    </recommendedName>
    <alternativeName>
        <fullName evidence="10">Peroxin-1</fullName>
    </alternativeName>
</protein>
<dbReference type="GO" id="GO:0016887">
    <property type="term" value="F:ATP hydrolysis activity"/>
    <property type="evidence" value="ECO:0007669"/>
    <property type="project" value="InterPro"/>
</dbReference>
<dbReference type="Pfam" id="PF17862">
    <property type="entry name" value="AAA_lid_3"/>
    <property type="match status" value="1"/>
</dbReference>
<keyword evidence="16" id="KW-1185">Reference proteome</keyword>
<comment type="subcellular location">
    <subcellularLocation>
        <location evidence="1">Membrane</location>
    </subcellularLocation>
</comment>
<dbReference type="SMART" id="SM00382">
    <property type="entry name" value="AAA"/>
    <property type="match status" value="2"/>
</dbReference>
<feature type="region of interest" description="Disordered" evidence="13">
    <location>
        <begin position="941"/>
        <end position="960"/>
    </location>
</feature>
<comment type="catalytic activity">
    <reaction evidence="12">
        <text>ATP + H2O = ADP + phosphate + H(+)</text>
        <dbReference type="Rhea" id="RHEA:13065"/>
        <dbReference type="ChEBI" id="CHEBI:15377"/>
        <dbReference type="ChEBI" id="CHEBI:15378"/>
        <dbReference type="ChEBI" id="CHEBI:30616"/>
        <dbReference type="ChEBI" id="CHEBI:43474"/>
        <dbReference type="ChEBI" id="CHEBI:456216"/>
    </reaction>
    <physiologicalReaction direction="left-to-right" evidence="12">
        <dbReference type="Rhea" id="RHEA:13066"/>
    </physiologicalReaction>
</comment>
<name>A0A9W8HTR1_9FUNG</name>
<keyword evidence="6" id="KW-0378">Hydrolase</keyword>
<evidence type="ECO:0000256" key="5">
    <source>
        <dbReference type="ARBA" id="ARBA00022741"/>
    </source>
</evidence>
<dbReference type="InterPro" id="IPR003960">
    <property type="entry name" value="ATPase_AAA_CS"/>
</dbReference>
<comment type="similarity">
    <text evidence="2">Belongs to the AAA ATPase family.</text>
</comment>
<dbReference type="CDD" id="cd19526">
    <property type="entry name" value="RecA-like_PEX1_r2"/>
    <property type="match status" value="1"/>
</dbReference>
<evidence type="ECO:0000256" key="10">
    <source>
        <dbReference type="ARBA" id="ARBA00032509"/>
    </source>
</evidence>
<dbReference type="AlphaFoldDB" id="A0A9W8HTR1"/>
<dbReference type="Pfam" id="PF00004">
    <property type="entry name" value="AAA"/>
    <property type="match status" value="2"/>
</dbReference>
<evidence type="ECO:0000256" key="6">
    <source>
        <dbReference type="ARBA" id="ARBA00022801"/>
    </source>
</evidence>
<keyword evidence="7" id="KW-0067">ATP-binding</keyword>